<gene>
    <name evidence="2" type="ORF">S03H2_33950</name>
</gene>
<dbReference type="EMBL" id="BARU01020696">
    <property type="protein sequence ID" value="GAH51959.1"/>
    <property type="molecule type" value="Genomic_DNA"/>
</dbReference>
<evidence type="ECO:0000259" key="1">
    <source>
        <dbReference type="Pfam" id="PF03235"/>
    </source>
</evidence>
<evidence type="ECO:0000313" key="2">
    <source>
        <dbReference type="EMBL" id="GAH51959.1"/>
    </source>
</evidence>
<dbReference type="InterPro" id="IPR004919">
    <property type="entry name" value="GmrSD_N"/>
</dbReference>
<dbReference type="AlphaFoldDB" id="X1HDR8"/>
<dbReference type="PANTHER" id="PTHR37292:SF2">
    <property type="entry name" value="DUF262 DOMAIN-CONTAINING PROTEIN"/>
    <property type="match status" value="1"/>
</dbReference>
<dbReference type="Pfam" id="PF03235">
    <property type="entry name" value="GmrSD_N"/>
    <property type="match status" value="1"/>
</dbReference>
<feature type="domain" description="GmrSD restriction endonucleases N-terminal" evidence="1">
    <location>
        <begin position="4"/>
        <end position="214"/>
    </location>
</feature>
<name>X1HDR8_9ZZZZ</name>
<accession>X1HDR8</accession>
<proteinExistence type="predicted"/>
<feature type="non-terminal residue" evidence="2">
    <location>
        <position position="245"/>
    </location>
</feature>
<comment type="caution">
    <text evidence="2">The sequence shown here is derived from an EMBL/GenBank/DDBJ whole genome shotgun (WGS) entry which is preliminary data.</text>
</comment>
<dbReference type="PANTHER" id="PTHR37292">
    <property type="entry name" value="VNG6097C"/>
    <property type="match status" value="1"/>
</dbReference>
<organism evidence="2">
    <name type="scientific">marine sediment metagenome</name>
    <dbReference type="NCBI Taxonomy" id="412755"/>
    <lineage>
        <taxon>unclassified sequences</taxon>
        <taxon>metagenomes</taxon>
        <taxon>ecological metagenomes</taxon>
    </lineage>
</organism>
<protein>
    <recommendedName>
        <fullName evidence="1">GmrSD restriction endonucleases N-terminal domain-containing protein</fullName>
    </recommendedName>
</protein>
<sequence>MSTITELLSEIEKGELILPEFQRGFVWSPTKVKDYIESIYKNYPTGHFLIWKTYKPQKYRGDAKDSNAQYYRLILDGQQRLTALYTIFRGEPPAFFEGSNLYFRLYFNVLTQEFEYWQPVKMRGKPEWIAITPFLKQGVGNFFEQGELNEEQKTFYFKRLKYLNKLDQMCNYSYELETIPKSGEEMETDEVVRIFNLVNSSGMTLSKADLALTHICASWPEARQSLKATHKKLSDEGFNLMSLKG</sequence>
<reference evidence="2" key="1">
    <citation type="journal article" date="2014" name="Front. Microbiol.">
        <title>High frequency of phylogenetically diverse reductive dehalogenase-homologous genes in deep subseafloor sedimentary metagenomes.</title>
        <authorList>
            <person name="Kawai M."/>
            <person name="Futagami T."/>
            <person name="Toyoda A."/>
            <person name="Takaki Y."/>
            <person name="Nishi S."/>
            <person name="Hori S."/>
            <person name="Arai W."/>
            <person name="Tsubouchi T."/>
            <person name="Morono Y."/>
            <person name="Uchiyama I."/>
            <person name="Ito T."/>
            <person name="Fujiyama A."/>
            <person name="Inagaki F."/>
            <person name="Takami H."/>
        </authorList>
    </citation>
    <scope>NUCLEOTIDE SEQUENCE</scope>
    <source>
        <strain evidence="2">Expedition CK06-06</strain>
    </source>
</reference>